<dbReference type="PANTHER" id="PTHR37531:SF1">
    <property type="entry name" value="HEME EXPORTER PROTEIN D"/>
    <property type="match status" value="1"/>
</dbReference>
<evidence type="ECO:0000256" key="10">
    <source>
        <dbReference type="ARBA" id="ARBA00022989"/>
    </source>
</evidence>
<reference evidence="13 14" key="1">
    <citation type="submission" date="2023-06" db="EMBL/GenBank/DDBJ databases">
        <title>Thiopseudomonas sp. CY1220 draft genome sequence.</title>
        <authorList>
            <person name="Zhao G."/>
            <person name="An M."/>
        </authorList>
    </citation>
    <scope>NUCLEOTIDE SEQUENCE [LARGE SCALE GENOMIC DNA]</scope>
    <source>
        <strain evidence="13 14">CY1220</strain>
    </source>
</reference>
<dbReference type="InterPro" id="IPR007078">
    <property type="entry name" value="Haem_export_protD_CcmD"/>
</dbReference>
<evidence type="ECO:0000256" key="11">
    <source>
        <dbReference type="ARBA" id="ARBA00023136"/>
    </source>
</evidence>
<gene>
    <name evidence="13" type="primary">ccmD</name>
    <name evidence="13" type="ORF">QEZ41_11570</name>
</gene>
<evidence type="ECO:0000256" key="7">
    <source>
        <dbReference type="ARBA" id="ARBA00022519"/>
    </source>
</evidence>
<evidence type="ECO:0000256" key="2">
    <source>
        <dbReference type="ARBA" id="ARBA00004377"/>
    </source>
</evidence>
<evidence type="ECO:0000256" key="4">
    <source>
        <dbReference type="ARBA" id="ARBA00016461"/>
    </source>
</evidence>
<evidence type="ECO:0000256" key="12">
    <source>
        <dbReference type="RuleBase" id="RU363101"/>
    </source>
</evidence>
<keyword evidence="11 12" id="KW-0472">Membrane</keyword>
<accession>A0ABT7STM5</accession>
<dbReference type="EMBL" id="JAUCDY010000019">
    <property type="protein sequence ID" value="MDM7858902.1"/>
    <property type="molecule type" value="Genomic_DNA"/>
</dbReference>
<evidence type="ECO:0000256" key="5">
    <source>
        <dbReference type="ARBA" id="ARBA00022448"/>
    </source>
</evidence>
<organism evidence="13 14">
    <name type="scientific">Thiopseudomonas acetoxidans</name>
    <dbReference type="NCBI Taxonomy" id="3041622"/>
    <lineage>
        <taxon>Bacteria</taxon>
        <taxon>Pseudomonadati</taxon>
        <taxon>Pseudomonadota</taxon>
        <taxon>Gammaproteobacteria</taxon>
        <taxon>Pseudomonadales</taxon>
        <taxon>Pseudomonadaceae</taxon>
        <taxon>Thiopseudomonas</taxon>
    </lineage>
</organism>
<sequence length="63" mass="7426">MNESIFAFNSFAEFIAMGKHGFYVWVCFGITIAVLAINVALPWLARRRYLNQEARRLRWEAMQ</sequence>
<keyword evidence="7 12" id="KW-0997">Cell inner membrane</keyword>
<dbReference type="RefSeq" id="WP_289411753.1">
    <property type="nucleotide sequence ID" value="NZ_JAUCDY010000019.1"/>
</dbReference>
<keyword evidence="14" id="KW-1185">Reference proteome</keyword>
<keyword evidence="6 12" id="KW-1003">Cell membrane</keyword>
<comment type="caution">
    <text evidence="13">The sequence shown here is derived from an EMBL/GenBank/DDBJ whole genome shotgun (WGS) entry which is preliminary data.</text>
</comment>
<dbReference type="Proteomes" id="UP001241056">
    <property type="component" value="Unassembled WGS sequence"/>
</dbReference>
<evidence type="ECO:0000313" key="14">
    <source>
        <dbReference type="Proteomes" id="UP001241056"/>
    </source>
</evidence>
<comment type="function">
    <text evidence="1 12">Required for the export of heme to the periplasm for the biogenesis of c-type cytochromes.</text>
</comment>
<dbReference type="InterPro" id="IPR052075">
    <property type="entry name" value="Heme_exporter_D"/>
</dbReference>
<comment type="similarity">
    <text evidence="3 12">Belongs to the CcmD/CycX/HelD family.</text>
</comment>
<keyword evidence="9 12" id="KW-0201">Cytochrome c-type biogenesis</keyword>
<feature type="transmembrane region" description="Helical" evidence="12">
    <location>
        <begin position="22"/>
        <end position="45"/>
    </location>
</feature>
<evidence type="ECO:0000256" key="6">
    <source>
        <dbReference type="ARBA" id="ARBA00022475"/>
    </source>
</evidence>
<evidence type="ECO:0000313" key="13">
    <source>
        <dbReference type="EMBL" id="MDM7858902.1"/>
    </source>
</evidence>
<dbReference type="Pfam" id="PF04995">
    <property type="entry name" value="CcmD"/>
    <property type="match status" value="1"/>
</dbReference>
<evidence type="ECO:0000256" key="9">
    <source>
        <dbReference type="ARBA" id="ARBA00022748"/>
    </source>
</evidence>
<protein>
    <recommendedName>
        <fullName evidence="4 12">Heme exporter protein D</fullName>
    </recommendedName>
</protein>
<comment type="subcellular location">
    <subcellularLocation>
        <location evidence="2 12">Cell inner membrane</location>
        <topology evidence="2 12">Single-pass membrane protein</topology>
    </subcellularLocation>
</comment>
<dbReference type="NCBIfam" id="TIGR03141">
    <property type="entry name" value="cytochro_ccmD"/>
    <property type="match status" value="1"/>
</dbReference>
<dbReference type="PANTHER" id="PTHR37531">
    <property type="entry name" value="HEME EXPORTER PROTEIN D"/>
    <property type="match status" value="1"/>
</dbReference>
<proteinExistence type="inferred from homology"/>
<evidence type="ECO:0000256" key="1">
    <source>
        <dbReference type="ARBA" id="ARBA00002442"/>
    </source>
</evidence>
<evidence type="ECO:0000256" key="8">
    <source>
        <dbReference type="ARBA" id="ARBA00022692"/>
    </source>
</evidence>
<keyword evidence="5 12" id="KW-0813">Transport</keyword>
<evidence type="ECO:0000256" key="3">
    <source>
        <dbReference type="ARBA" id="ARBA00008741"/>
    </source>
</evidence>
<keyword evidence="8 12" id="KW-0812">Transmembrane</keyword>
<name>A0ABT7STM5_9GAMM</name>
<keyword evidence="10 12" id="KW-1133">Transmembrane helix</keyword>